<comment type="caution">
    <text evidence="2">The sequence shown here is derived from an EMBL/GenBank/DDBJ whole genome shotgun (WGS) entry which is preliminary data.</text>
</comment>
<feature type="transmembrane region" description="Helical" evidence="1">
    <location>
        <begin position="119"/>
        <end position="135"/>
    </location>
</feature>
<accession>A0A3D8I772</accession>
<dbReference type="PROSITE" id="PS51257">
    <property type="entry name" value="PROKAR_LIPOPROTEIN"/>
    <property type="match status" value="1"/>
</dbReference>
<keyword evidence="1" id="KW-0812">Transmembrane</keyword>
<dbReference type="RefSeq" id="WP_115543937.1">
    <property type="nucleotide sequence ID" value="NZ_NXLQ01000079.1"/>
</dbReference>
<reference evidence="2 3" key="1">
    <citation type="submission" date="2018-04" db="EMBL/GenBank/DDBJ databases">
        <title>Novel Campyloabacter and Helicobacter Species and Strains.</title>
        <authorList>
            <person name="Mannion A.J."/>
            <person name="Shen Z."/>
            <person name="Fox J.G."/>
        </authorList>
    </citation>
    <scope>NUCLEOTIDE SEQUENCE [LARGE SCALE GENOMIC DNA]</scope>
    <source>
        <strain evidence="2 3">MIT 17-337</strain>
    </source>
</reference>
<name>A0A3D8I772_9HELI</name>
<sequence>MKMIIYSLGFFGILVVLLASGCSIYYPTSYRAFIPKQWDSEYKEYERLCKENIGKVVYARPAPKDFTEDDIFFSSSTISINNFIAVRLYSTIIYNNYIYIYIYILGALSIIQVGQEEELVLWVVAKYIFLVLVLKDKLTIWNKRL</sequence>
<dbReference type="Proteomes" id="UP000256379">
    <property type="component" value="Unassembled WGS sequence"/>
</dbReference>
<keyword evidence="3" id="KW-1185">Reference proteome</keyword>
<dbReference type="AlphaFoldDB" id="A0A3D8I772"/>
<proteinExistence type="predicted"/>
<evidence type="ECO:0008006" key="4">
    <source>
        <dbReference type="Google" id="ProtNLM"/>
    </source>
</evidence>
<protein>
    <recommendedName>
        <fullName evidence="4">Lipoprotein</fullName>
    </recommendedName>
</protein>
<dbReference type="OrthoDB" id="5326201at2"/>
<evidence type="ECO:0000313" key="2">
    <source>
        <dbReference type="EMBL" id="RDU60846.1"/>
    </source>
</evidence>
<keyword evidence="1" id="KW-0472">Membrane</keyword>
<evidence type="ECO:0000313" key="3">
    <source>
        <dbReference type="Proteomes" id="UP000256379"/>
    </source>
</evidence>
<dbReference type="EMBL" id="NXLQ01000079">
    <property type="protein sequence ID" value="RDU60846.1"/>
    <property type="molecule type" value="Genomic_DNA"/>
</dbReference>
<evidence type="ECO:0000256" key="1">
    <source>
        <dbReference type="SAM" id="Phobius"/>
    </source>
</evidence>
<gene>
    <name evidence="2" type="ORF">CQA53_10685</name>
</gene>
<organism evidence="2 3">
    <name type="scientific">Helicobacter didelphidarum</name>
    <dbReference type="NCBI Taxonomy" id="2040648"/>
    <lineage>
        <taxon>Bacteria</taxon>
        <taxon>Pseudomonadati</taxon>
        <taxon>Campylobacterota</taxon>
        <taxon>Epsilonproteobacteria</taxon>
        <taxon>Campylobacterales</taxon>
        <taxon>Helicobacteraceae</taxon>
        <taxon>Helicobacter</taxon>
    </lineage>
</organism>
<feature type="transmembrane region" description="Helical" evidence="1">
    <location>
        <begin position="96"/>
        <end position="113"/>
    </location>
</feature>
<keyword evidence="1" id="KW-1133">Transmembrane helix</keyword>